<dbReference type="PANTHER" id="PTHR43020">
    <property type="entry name" value="CDK5 REGULATORY SUBUNIT-ASSOCIATED PROTEIN 1"/>
    <property type="match status" value="1"/>
</dbReference>
<reference evidence="13" key="1">
    <citation type="submission" date="2021-08" db="EMBL/GenBank/DDBJ databases">
        <authorList>
            <person name="Misof B."/>
            <person name="Oliver O."/>
            <person name="Podsiadlowski L."/>
            <person name="Donath A."/>
            <person name="Peters R."/>
            <person name="Mayer C."/>
            <person name="Rust J."/>
            <person name="Gunkel S."/>
            <person name="Lesny P."/>
            <person name="Martin S."/>
            <person name="Oeyen J.P."/>
            <person name="Petersen M."/>
            <person name="Panagiotis P."/>
            <person name="Wilbrandt J."/>
            <person name="Tanja T."/>
        </authorList>
    </citation>
    <scope>NUCLEOTIDE SEQUENCE</scope>
    <source>
        <strain evidence="13">GBR_01_08_01A</strain>
        <tissue evidence="13">Thorax + abdomen</tissue>
    </source>
</reference>
<dbReference type="PROSITE" id="PS01278">
    <property type="entry name" value="MTTASE_RADICAL"/>
    <property type="match status" value="1"/>
</dbReference>
<dbReference type="GO" id="GO:0035597">
    <property type="term" value="F:tRNA-2-methylthio-N(6)-dimethylallyladenosine(37) synthase activity"/>
    <property type="evidence" value="ECO:0007669"/>
    <property type="project" value="TreeGrafter"/>
</dbReference>
<feature type="domain" description="Radical SAM core" evidence="12">
    <location>
        <begin position="246"/>
        <end position="502"/>
    </location>
</feature>
<dbReference type="InterPro" id="IPR005839">
    <property type="entry name" value="Methylthiotransferase"/>
</dbReference>
<dbReference type="PROSITE" id="PS51918">
    <property type="entry name" value="RADICAL_SAM"/>
    <property type="match status" value="1"/>
</dbReference>
<evidence type="ECO:0000256" key="3">
    <source>
        <dbReference type="ARBA" id="ARBA00022485"/>
    </source>
</evidence>
<evidence type="ECO:0000256" key="5">
    <source>
        <dbReference type="ARBA" id="ARBA00022723"/>
    </source>
</evidence>
<dbReference type="NCBIfam" id="TIGR01574">
    <property type="entry name" value="miaB-methiolase"/>
    <property type="match status" value="1"/>
</dbReference>
<dbReference type="Proteomes" id="UP001258017">
    <property type="component" value="Unassembled WGS sequence"/>
</dbReference>
<sequence length="593" mass="67588">MKGISQLFYISSRQYLSRCYARRWRIVSTRDICACTLYTSSANSTVFDVNSCSDIKKERTKYLPKDGPSLQDFLAGSDEQNEHISDVLSVENIPYIQNIHGQNQKVYFEVYGCQMNVNDTEIVWSILKNHGYIRTLNRNKADIVLIVTCAIRDGAEQKIWNKLDQLNYRKRKLKRTVPLKVGLLGCMAERLKHKILDKGHLIDVIAGPDSYKDLPRLLAQTDKETAINVLLSADETYADILPVRLNPDSISAFVSIMRGCDNMCTYCIVPFTRGRERSRPMNSIINEIQHLSDEGVKEVTLLGQNVNSYRDLSQSDFYAPTKIETNLAKGFKTVYKNKKGGLRFSDLLDKVSLINPEMRIRFTSPHPKDFPDEVLELIAERSNICKQIHLPAQSGNSAVLERMRRGYTREAYIDLVHHIRDILPEVSLSSDFIAGFCGETEEEFQDTLSLIELIKYNTAFLFAYSMREKTTAYRRYKDDVEGSVKADRLQRMIAAYKQELDKLNSTHIGRKQLVLVEGMSRKCDEKLQGRNDNNVRVLLPCASVPINEYSTTVRKIEAGDYVVVKICKSNSLTLTGDPLYHSSISDFAANSEK</sequence>
<gene>
    <name evidence="13" type="ORF">KPH14_003575</name>
</gene>
<evidence type="ECO:0000259" key="10">
    <source>
        <dbReference type="PROSITE" id="PS50926"/>
    </source>
</evidence>
<dbReference type="Pfam" id="PF00919">
    <property type="entry name" value="UPF0004"/>
    <property type="match status" value="1"/>
</dbReference>
<organism evidence="13 14">
    <name type="scientific">Odynerus spinipes</name>
    <dbReference type="NCBI Taxonomy" id="1348599"/>
    <lineage>
        <taxon>Eukaryota</taxon>
        <taxon>Metazoa</taxon>
        <taxon>Ecdysozoa</taxon>
        <taxon>Arthropoda</taxon>
        <taxon>Hexapoda</taxon>
        <taxon>Insecta</taxon>
        <taxon>Pterygota</taxon>
        <taxon>Neoptera</taxon>
        <taxon>Endopterygota</taxon>
        <taxon>Hymenoptera</taxon>
        <taxon>Apocrita</taxon>
        <taxon>Aculeata</taxon>
        <taxon>Vespoidea</taxon>
        <taxon>Vespidae</taxon>
        <taxon>Eumeninae</taxon>
        <taxon>Odynerus</taxon>
    </lineage>
</organism>
<evidence type="ECO:0000256" key="4">
    <source>
        <dbReference type="ARBA" id="ARBA00022691"/>
    </source>
</evidence>
<keyword evidence="14" id="KW-1185">Reference proteome</keyword>
<comment type="cofactor">
    <cofactor evidence="1">
        <name>[4Fe-4S] cluster</name>
        <dbReference type="ChEBI" id="CHEBI:49883"/>
    </cofactor>
</comment>
<evidence type="ECO:0000256" key="2">
    <source>
        <dbReference type="ARBA" id="ARBA00009815"/>
    </source>
</evidence>
<evidence type="ECO:0000256" key="9">
    <source>
        <dbReference type="ARBA" id="ARBA00074452"/>
    </source>
</evidence>
<dbReference type="Pfam" id="PF04055">
    <property type="entry name" value="Radical_SAM"/>
    <property type="match status" value="1"/>
</dbReference>
<dbReference type="InterPro" id="IPR002792">
    <property type="entry name" value="TRAM_dom"/>
</dbReference>
<dbReference type="PANTHER" id="PTHR43020:SF2">
    <property type="entry name" value="MITOCHONDRIAL TRNA METHYLTHIOTRANSFERASE CDK5RAP1"/>
    <property type="match status" value="1"/>
</dbReference>
<dbReference type="GO" id="GO:0005829">
    <property type="term" value="C:cytosol"/>
    <property type="evidence" value="ECO:0007669"/>
    <property type="project" value="TreeGrafter"/>
</dbReference>
<comment type="function">
    <text evidence="8">Potential regulator of CDK5 activity.</text>
</comment>
<evidence type="ECO:0000259" key="11">
    <source>
        <dbReference type="PROSITE" id="PS51449"/>
    </source>
</evidence>
<keyword evidence="6" id="KW-0408">Iron</keyword>
<keyword evidence="5" id="KW-0479">Metal-binding</keyword>
<proteinExistence type="inferred from homology"/>
<evidence type="ECO:0000313" key="13">
    <source>
        <dbReference type="EMBL" id="KAK2577475.1"/>
    </source>
</evidence>
<keyword evidence="7" id="KW-0411">Iron-sulfur</keyword>
<comment type="similarity">
    <text evidence="2">Belongs to the methylthiotransferase family. MiaB subfamily.</text>
</comment>
<dbReference type="AlphaFoldDB" id="A0AAD9VKU2"/>
<dbReference type="EMBL" id="JAIFRP010004357">
    <property type="protein sequence ID" value="KAK2577475.1"/>
    <property type="molecule type" value="Genomic_DNA"/>
</dbReference>
<evidence type="ECO:0000313" key="14">
    <source>
        <dbReference type="Proteomes" id="UP001258017"/>
    </source>
</evidence>
<dbReference type="InterPro" id="IPR007197">
    <property type="entry name" value="rSAM"/>
</dbReference>
<dbReference type="GO" id="GO:0046872">
    <property type="term" value="F:metal ion binding"/>
    <property type="evidence" value="ECO:0007669"/>
    <property type="project" value="UniProtKB-KW"/>
</dbReference>
<dbReference type="SFLD" id="SFLDS00029">
    <property type="entry name" value="Radical_SAM"/>
    <property type="match status" value="1"/>
</dbReference>
<dbReference type="FunFam" id="3.40.50.12160:FF:000003">
    <property type="entry name" value="CDK5 regulatory subunit-associated protein 1"/>
    <property type="match status" value="1"/>
</dbReference>
<dbReference type="InterPro" id="IPR038135">
    <property type="entry name" value="Methylthiotransferase_N_sf"/>
</dbReference>
<dbReference type="SFLD" id="SFLDG01082">
    <property type="entry name" value="B12-binding_domain_containing"/>
    <property type="match status" value="1"/>
</dbReference>
<evidence type="ECO:0000256" key="6">
    <source>
        <dbReference type="ARBA" id="ARBA00023004"/>
    </source>
</evidence>
<comment type="caution">
    <text evidence="13">The sequence shown here is derived from an EMBL/GenBank/DDBJ whole genome shotgun (WGS) entry which is preliminary data.</text>
</comment>
<dbReference type="SMART" id="SM00729">
    <property type="entry name" value="Elp3"/>
    <property type="match status" value="1"/>
</dbReference>
<dbReference type="FunFam" id="3.80.30.20:FF:000003">
    <property type="entry name" value="CDK5 regulatory subunit-associated protein 1"/>
    <property type="match status" value="1"/>
</dbReference>
<dbReference type="InterPro" id="IPR006463">
    <property type="entry name" value="MiaB_methiolase"/>
</dbReference>
<dbReference type="SUPFAM" id="SSF102114">
    <property type="entry name" value="Radical SAM enzymes"/>
    <property type="match status" value="1"/>
</dbReference>
<dbReference type="InterPro" id="IPR020612">
    <property type="entry name" value="Methylthiotransferase_CS"/>
</dbReference>
<dbReference type="Gene3D" id="3.80.30.20">
    <property type="entry name" value="tm_1862 like domain"/>
    <property type="match status" value="1"/>
</dbReference>
<evidence type="ECO:0000256" key="7">
    <source>
        <dbReference type="ARBA" id="ARBA00023014"/>
    </source>
</evidence>
<dbReference type="InterPro" id="IPR023404">
    <property type="entry name" value="rSAM_horseshoe"/>
</dbReference>
<dbReference type="PROSITE" id="PS51449">
    <property type="entry name" value="MTTASE_N"/>
    <property type="match status" value="1"/>
</dbReference>
<dbReference type="InterPro" id="IPR013848">
    <property type="entry name" value="Methylthiotransferase_N"/>
</dbReference>
<dbReference type="GO" id="GO:0005739">
    <property type="term" value="C:mitochondrion"/>
    <property type="evidence" value="ECO:0007669"/>
    <property type="project" value="TreeGrafter"/>
</dbReference>
<evidence type="ECO:0000256" key="1">
    <source>
        <dbReference type="ARBA" id="ARBA00001966"/>
    </source>
</evidence>
<evidence type="ECO:0000259" key="12">
    <source>
        <dbReference type="PROSITE" id="PS51918"/>
    </source>
</evidence>
<dbReference type="SFLD" id="SFLDF00273">
    <property type="entry name" value="(dimethylallyl)adenosine_tRNA"/>
    <property type="match status" value="1"/>
</dbReference>
<evidence type="ECO:0000256" key="8">
    <source>
        <dbReference type="ARBA" id="ARBA00053923"/>
    </source>
</evidence>
<dbReference type="InterPro" id="IPR006638">
    <property type="entry name" value="Elp3/MiaA/NifB-like_rSAM"/>
</dbReference>
<dbReference type="NCBIfam" id="TIGR00089">
    <property type="entry name" value="MiaB/RimO family radical SAM methylthiotransferase"/>
    <property type="match status" value="1"/>
</dbReference>
<feature type="domain" description="MTTase N-terminal" evidence="11">
    <location>
        <begin position="104"/>
        <end position="223"/>
    </location>
</feature>
<dbReference type="SFLD" id="SFLDG01061">
    <property type="entry name" value="methylthiotransferase"/>
    <property type="match status" value="1"/>
</dbReference>
<keyword evidence="4" id="KW-0949">S-adenosyl-L-methionine</keyword>
<dbReference type="InterPro" id="IPR058240">
    <property type="entry name" value="rSAM_sf"/>
</dbReference>
<protein>
    <recommendedName>
        <fullName evidence="9">CDK5RAP1-like protein</fullName>
    </recommendedName>
</protein>
<dbReference type="GO" id="GO:0080090">
    <property type="term" value="P:regulation of primary metabolic process"/>
    <property type="evidence" value="ECO:0007669"/>
    <property type="project" value="UniProtKB-ARBA"/>
</dbReference>
<dbReference type="GO" id="GO:0051539">
    <property type="term" value="F:4 iron, 4 sulfur cluster binding"/>
    <property type="evidence" value="ECO:0007669"/>
    <property type="project" value="UniProtKB-KW"/>
</dbReference>
<dbReference type="SFLD" id="SFLDF00413">
    <property type="entry name" value="CDK5RAP1"/>
    <property type="match status" value="1"/>
</dbReference>
<reference evidence="13" key="2">
    <citation type="journal article" date="2023" name="Commun. Biol.">
        <title>Intrasexual cuticular hydrocarbon dimorphism in a wasp sheds light on hydrocarbon biosynthesis genes in Hymenoptera.</title>
        <authorList>
            <person name="Moris V.C."/>
            <person name="Podsiadlowski L."/>
            <person name="Martin S."/>
            <person name="Oeyen J.P."/>
            <person name="Donath A."/>
            <person name="Petersen M."/>
            <person name="Wilbrandt J."/>
            <person name="Misof B."/>
            <person name="Liedtke D."/>
            <person name="Thamm M."/>
            <person name="Scheiner R."/>
            <person name="Schmitt T."/>
            <person name="Niehuis O."/>
        </authorList>
    </citation>
    <scope>NUCLEOTIDE SEQUENCE</scope>
    <source>
        <strain evidence="13">GBR_01_08_01A</strain>
    </source>
</reference>
<accession>A0AAD9VKU2</accession>
<dbReference type="GO" id="GO:0060255">
    <property type="term" value="P:regulation of macromolecule metabolic process"/>
    <property type="evidence" value="ECO:0007669"/>
    <property type="project" value="UniProtKB-ARBA"/>
</dbReference>
<keyword evidence="3" id="KW-0004">4Fe-4S</keyword>
<feature type="domain" description="TRAM" evidence="10">
    <location>
        <begin position="505"/>
        <end position="580"/>
    </location>
</feature>
<dbReference type="Gene3D" id="3.40.50.12160">
    <property type="entry name" value="Methylthiotransferase, N-terminal domain"/>
    <property type="match status" value="1"/>
</dbReference>
<dbReference type="PROSITE" id="PS50926">
    <property type="entry name" value="TRAM"/>
    <property type="match status" value="1"/>
</dbReference>
<name>A0AAD9VKU2_9HYME</name>